<evidence type="ECO:0000313" key="2">
    <source>
        <dbReference type="Proteomes" id="UP000246702"/>
    </source>
</evidence>
<dbReference type="RefSeq" id="XP_025472416.1">
    <property type="nucleotide sequence ID" value="XM_025605657.1"/>
</dbReference>
<keyword evidence="2" id="KW-1185">Reference proteome</keyword>
<evidence type="ECO:0000313" key="1">
    <source>
        <dbReference type="EMBL" id="PWY95655.1"/>
    </source>
</evidence>
<organism evidence="1 2">
    <name type="scientific">Aspergillus sclerotioniger CBS 115572</name>
    <dbReference type="NCBI Taxonomy" id="1450535"/>
    <lineage>
        <taxon>Eukaryota</taxon>
        <taxon>Fungi</taxon>
        <taxon>Dikarya</taxon>
        <taxon>Ascomycota</taxon>
        <taxon>Pezizomycotina</taxon>
        <taxon>Eurotiomycetes</taxon>
        <taxon>Eurotiomycetidae</taxon>
        <taxon>Eurotiales</taxon>
        <taxon>Aspergillaceae</taxon>
        <taxon>Aspergillus</taxon>
        <taxon>Aspergillus subgen. Circumdati</taxon>
    </lineage>
</organism>
<dbReference type="GeneID" id="37107800"/>
<dbReference type="Proteomes" id="UP000246702">
    <property type="component" value="Unassembled WGS sequence"/>
</dbReference>
<name>A0A317XB74_9EURO</name>
<protein>
    <submittedName>
        <fullName evidence="1">Uncharacterized protein</fullName>
    </submittedName>
</protein>
<proteinExistence type="predicted"/>
<accession>A0A317XB74</accession>
<dbReference type="AlphaFoldDB" id="A0A317XB74"/>
<dbReference type="EMBL" id="MSFK01000002">
    <property type="protein sequence ID" value="PWY95655.1"/>
    <property type="molecule type" value="Genomic_DNA"/>
</dbReference>
<comment type="caution">
    <text evidence="1">The sequence shown here is derived from an EMBL/GenBank/DDBJ whole genome shotgun (WGS) entry which is preliminary data.</text>
</comment>
<sequence>MDHSWSHYMFHSMEVILDLSSRSSRSAVSQVGSSRIHKIANLADFHRANNPGTQNRNSAFAPGNLDPTFPKPMHTCPLIRYTCCFGSGIKSPKFGPRLDKSARCHTPRHAKAVILYPPIVLMQRPSAITTIVKHWGPVMLLFMLVFQLLRPPDNT</sequence>
<gene>
    <name evidence="1" type="ORF">BO94DRAFT_132488</name>
</gene>
<reference evidence="1 2" key="1">
    <citation type="submission" date="2016-12" db="EMBL/GenBank/DDBJ databases">
        <title>The genomes of Aspergillus section Nigri reveals drivers in fungal speciation.</title>
        <authorList>
            <consortium name="DOE Joint Genome Institute"/>
            <person name="Vesth T.C."/>
            <person name="Nybo J."/>
            <person name="Theobald S."/>
            <person name="Brandl J."/>
            <person name="Frisvad J.C."/>
            <person name="Nielsen K.F."/>
            <person name="Lyhne E.K."/>
            <person name="Kogle M.E."/>
            <person name="Kuo A."/>
            <person name="Riley R."/>
            <person name="Clum A."/>
            <person name="Nolan M."/>
            <person name="Lipzen A."/>
            <person name="Salamov A."/>
            <person name="Henrissat B."/>
            <person name="Wiebenga A."/>
            <person name="De Vries R.P."/>
            <person name="Grigoriev I.V."/>
            <person name="Mortensen U.H."/>
            <person name="Andersen M.R."/>
            <person name="Baker S.E."/>
        </authorList>
    </citation>
    <scope>NUCLEOTIDE SEQUENCE [LARGE SCALE GENOMIC DNA]</scope>
    <source>
        <strain evidence="1 2">CBS 115572</strain>
    </source>
</reference>